<dbReference type="EMBL" id="VIWP01000011">
    <property type="protein sequence ID" value="TWF47651.1"/>
    <property type="molecule type" value="Genomic_DNA"/>
</dbReference>
<dbReference type="Proteomes" id="UP000320653">
    <property type="component" value="Unassembled WGS sequence"/>
</dbReference>
<dbReference type="OrthoDB" id="7375531at2"/>
<feature type="signal peptide" evidence="2">
    <location>
        <begin position="1"/>
        <end position="29"/>
    </location>
</feature>
<accession>A0A561QBD5</accession>
<evidence type="ECO:0000313" key="4">
    <source>
        <dbReference type="Proteomes" id="UP000320653"/>
    </source>
</evidence>
<name>A0A561QBD5_9HYPH</name>
<evidence type="ECO:0008006" key="5">
    <source>
        <dbReference type="Google" id="ProtNLM"/>
    </source>
</evidence>
<comment type="caution">
    <text evidence="3">The sequence shown here is derived from an EMBL/GenBank/DDBJ whole genome shotgun (WGS) entry which is preliminary data.</text>
</comment>
<gene>
    <name evidence="3" type="ORF">FHW37_111154</name>
</gene>
<sequence length="187" mass="20309">MIRFLATIIGILTAAALLQVFQATTPGYAQLTGPILTSGAQKDTVSSQTFSVRIDKAVQAKTLVLKRFSRTIERQTQGTWLVVSAELWAFQETMPLAGASIRGASGRLYVQTHRADAAPQLLSLKKVQPGLPTTGILVFELPEEEATDMTLILSKQASPRLEDEVHVHLDRGMIESRDKVEPGNGGI</sequence>
<organism evidence="3 4">
    <name type="scientific">Neorhizobium alkalisoli</name>
    <dbReference type="NCBI Taxonomy" id="528178"/>
    <lineage>
        <taxon>Bacteria</taxon>
        <taxon>Pseudomonadati</taxon>
        <taxon>Pseudomonadota</taxon>
        <taxon>Alphaproteobacteria</taxon>
        <taxon>Hyphomicrobiales</taxon>
        <taxon>Rhizobiaceae</taxon>
        <taxon>Rhizobium/Agrobacterium group</taxon>
        <taxon>Neorhizobium</taxon>
    </lineage>
</organism>
<dbReference type="RefSeq" id="WP_145642525.1">
    <property type="nucleotide sequence ID" value="NZ_VIWP01000011.1"/>
</dbReference>
<dbReference type="Gene3D" id="2.60.40.1240">
    <property type="match status" value="1"/>
</dbReference>
<dbReference type="AlphaFoldDB" id="A0A561QBD5"/>
<evidence type="ECO:0000313" key="3">
    <source>
        <dbReference type="EMBL" id="TWF47651.1"/>
    </source>
</evidence>
<protein>
    <recommendedName>
        <fullName evidence="5">DUF4352 domain-containing protein</fullName>
    </recommendedName>
</protein>
<proteinExistence type="predicted"/>
<dbReference type="InterPro" id="IPR029050">
    <property type="entry name" value="Immunoprotect_excell_Ig-like"/>
</dbReference>
<reference evidence="3 4" key="1">
    <citation type="submission" date="2019-06" db="EMBL/GenBank/DDBJ databases">
        <title>Sorghum-associated microbial communities from plants grown in Nebraska, USA.</title>
        <authorList>
            <person name="Schachtman D."/>
        </authorList>
    </citation>
    <scope>NUCLEOTIDE SEQUENCE [LARGE SCALE GENOMIC DNA]</scope>
    <source>
        <strain evidence="3 4">1225</strain>
    </source>
</reference>
<keyword evidence="4" id="KW-1185">Reference proteome</keyword>
<evidence type="ECO:0000256" key="2">
    <source>
        <dbReference type="SAM" id="SignalP"/>
    </source>
</evidence>
<evidence type="ECO:0000256" key="1">
    <source>
        <dbReference type="ARBA" id="ARBA00022729"/>
    </source>
</evidence>
<keyword evidence="1 2" id="KW-0732">Signal</keyword>
<feature type="chain" id="PRO_5021910143" description="DUF4352 domain-containing protein" evidence="2">
    <location>
        <begin position="30"/>
        <end position="187"/>
    </location>
</feature>